<feature type="transmembrane region" description="Helical" evidence="2">
    <location>
        <begin position="389"/>
        <end position="409"/>
    </location>
</feature>
<evidence type="ECO:0000313" key="5">
    <source>
        <dbReference type="Proteomes" id="UP000194948"/>
    </source>
</evidence>
<sequence>MSIDMYLGQARSQASSVKSACSQLAQGYTSLMQSNQQFMGASELSSKGYDSAKEFFAAVIQPLVQGAEVGADMTAEACQKFVDQYTSEVDSIDLKSDDLERRIQQINTSILNMESINRGVPKLPTGTNPLEQANRRIIESLETTKRDLEKKLEKLMTFNGTSPAIFDGVNSFYSTLSQGLQQANSGFNPATGTFSVPKGKDLDWAGKVSKQYLETKMKKIMGKIPDITSSDWETILEFAKKNPDAEVPKELQVYLKENKDDIISDIRNDALSNFIEQLGMGISRFAGLINVLEGIMGPNASNSFIMVNPNGIGTQILKYGKNITTAGKALGYGFMAAGFGLGMYNDISNNGKTFGQALSHNVVSAGVGFTAGWAGTAGVGLLLTNPGGWAVLGGIAVGTVVSVGLDYIYQNNILGVQDKLDWVGNKIDDGLDWAGEKINDGFDYAKEKLDDVGEAINDLGDAINPMNWAW</sequence>
<feature type="transmembrane region" description="Helical" evidence="2">
    <location>
        <begin position="362"/>
        <end position="383"/>
    </location>
</feature>
<feature type="domain" description="LXG" evidence="3">
    <location>
        <begin position="1"/>
        <end position="225"/>
    </location>
</feature>
<organism evidence="4 5">
    <name type="scientific">Candidatus Enterococcus palustris</name>
    <dbReference type="NCBI Taxonomy" id="1834189"/>
    <lineage>
        <taxon>Bacteria</taxon>
        <taxon>Bacillati</taxon>
        <taxon>Bacillota</taxon>
        <taxon>Bacilli</taxon>
        <taxon>Lactobacillales</taxon>
        <taxon>Enterococcaceae</taxon>
        <taxon>Enterococcus</taxon>
    </lineage>
</organism>
<keyword evidence="2" id="KW-0472">Membrane</keyword>
<gene>
    <name evidence="4" type="ORF">A5821_000077</name>
</gene>
<name>A0AAQ3W6H5_9ENTE</name>
<keyword evidence="5" id="KW-1185">Reference proteome</keyword>
<evidence type="ECO:0000256" key="1">
    <source>
        <dbReference type="ARBA" id="ARBA00034117"/>
    </source>
</evidence>
<dbReference type="Proteomes" id="UP000194948">
    <property type="component" value="Chromosome"/>
</dbReference>
<dbReference type="InterPro" id="IPR051768">
    <property type="entry name" value="Bact_secretion_toxin"/>
</dbReference>
<evidence type="ECO:0000259" key="3">
    <source>
        <dbReference type="PROSITE" id="PS51756"/>
    </source>
</evidence>
<proteinExistence type="inferred from homology"/>
<dbReference type="AlphaFoldDB" id="A0AAQ3W6H5"/>
<evidence type="ECO:0000256" key="2">
    <source>
        <dbReference type="SAM" id="Phobius"/>
    </source>
</evidence>
<dbReference type="PROSITE" id="PS51756">
    <property type="entry name" value="LXG"/>
    <property type="match status" value="1"/>
</dbReference>
<reference evidence="4 5" key="2">
    <citation type="submission" date="2024-03" db="EMBL/GenBank/DDBJ databases">
        <title>The Genome Sequence of Enterococcus sp. DIV0205d.</title>
        <authorList>
            <consortium name="The Broad Institute Genomics Platform"/>
            <consortium name="The Broad Institute Microbial Omics Core"/>
            <consortium name="The Broad Institute Genomic Center for Infectious Diseases"/>
            <person name="Earl A."/>
            <person name="Manson A."/>
            <person name="Gilmore M."/>
            <person name="Schwartman J."/>
            <person name="Shea T."/>
            <person name="Abouelleil A."/>
            <person name="Cao P."/>
            <person name="Chapman S."/>
            <person name="Cusick C."/>
            <person name="Young S."/>
            <person name="Neafsey D."/>
            <person name="Nusbaum C."/>
            <person name="Birren B."/>
        </authorList>
    </citation>
    <scope>NUCLEOTIDE SEQUENCE [LARGE SCALE GENOMIC DNA]</scope>
    <source>
        <strain evidence="4 5">7F3_DIV0205</strain>
    </source>
</reference>
<keyword evidence="2" id="KW-1133">Transmembrane helix</keyword>
<reference evidence="5" key="1">
    <citation type="submission" date="2017-05" db="EMBL/GenBank/DDBJ databases">
        <title>The Genome Sequence of EEnterococcus faecalis 9F2_4866.</title>
        <authorList>
            <consortium name="The Broad Institute Genomics Platform"/>
            <consortium name="The Broad Institute Genomic Center for Infectious Diseases"/>
            <person name="Earl A."/>
            <person name="Manson A."/>
            <person name="Schwartman J."/>
            <person name="Gilmore M."/>
            <person name="Abouelleil A."/>
            <person name="Cao P."/>
            <person name="Chapman S."/>
            <person name="Cusick C."/>
            <person name="Shea T."/>
            <person name="Young S."/>
            <person name="Neafsey D."/>
            <person name="Nusbaum C."/>
            <person name="Birren B."/>
        </authorList>
    </citation>
    <scope>NUCLEOTIDE SEQUENCE [LARGE SCALE GENOMIC DNA]</scope>
    <source>
        <strain evidence="5">7F3_DIV0205</strain>
    </source>
</reference>
<dbReference type="RefSeq" id="WP_086312300.1">
    <property type="nucleotide sequence ID" value="NZ_CP147244.1"/>
</dbReference>
<dbReference type="PANTHER" id="PTHR34976">
    <property type="entry name" value="RIBONUCLEASE YQCG-RELATED"/>
    <property type="match status" value="1"/>
</dbReference>
<dbReference type="InterPro" id="IPR006829">
    <property type="entry name" value="LXG_dom"/>
</dbReference>
<protein>
    <recommendedName>
        <fullName evidence="3">LXG domain-containing protein</fullName>
    </recommendedName>
</protein>
<evidence type="ECO:0000313" key="4">
    <source>
        <dbReference type="EMBL" id="WYJ99001.1"/>
    </source>
</evidence>
<comment type="similarity">
    <text evidence="1">In the N-terminal section; belongs to the LXG family.</text>
</comment>
<dbReference type="EMBL" id="CP147244">
    <property type="protein sequence ID" value="WYJ99001.1"/>
    <property type="molecule type" value="Genomic_DNA"/>
</dbReference>
<dbReference type="PANTHER" id="PTHR34976:SF1">
    <property type="entry name" value="TOXIN BC_0920"/>
    <property type="match status" value="1"/>
</dbReference>
<keyword evidence="2" id="KW-0812">Transmembrane</keyword>
<accession>A0AAQ3W6H5</accession>